<evidence type="ECO:0000256" key="4">
    <source>
        <dbReference type="PROSITE-ProRule" id="PRU00333"/>
    </source>
</evidence>
<dbReference type="GO" id="GO:0008270">
    <property type="term" value="F:zinc ion binding"/>
    <property type="evidence" value="ECO:0007669"/>
    <property type="project" value="InterPro"/>
</dbReference>
<comment type="cofactor">
    <cofactor evidence="3">
        <name>Zn(2+)</name>
        <dbReference type="ChEBI" id="CHEBI:29105"/>
    </cofactor>
    <text evidence="3">Binds 1 zinc ion per subunit.</text>
</comment>
<evidence type="ECO:0000256" key="1">
    <source>
        <dbReference type="ARBA" id="ARBA00022603"/>
    </source>
</evidence>
<dbReference type="Pfam" id="PF02574">
    <property type="entry name" value="S-methyl_trans"/>
    <property type="match status" value="1"/>
</dbReference>
<dbReference type="GO" id="GO:0032259">
    <property type="term" value="P:methylation"/>
    <property type="evidence" value="ECO:0007669"/>
    <property type="project" value="UniProtKB-KW"/>
</dbReference>
<sequence>MTDIALLDGGNGQEIIARSGKPSHPLWSLQVMFDTPDVIADVHRAFIDAGSRVITLNTYAVTPARMARDGDAAQFDAAQASAIRIAQDAIRRAGSTGTGVQIAGCLPPLVASFHADAAMGYDASLADYRRIVAAQAGHVDVFLIETMSNITEARAALDAARETDVPVYLGLSIADDMSDRLRSGEDLTEAVAILADKAPDGIFLNCSTPEAITRAMPILARSGTRFGAYANGFVAVEALTPGGTVASLTTRNLTPQVYADFAAQWVDLGATIIGGCCEVGPAHIAHLADRLRSAGHRITALD</sequence>
<keyword evidence="3 4" id="KW-0862">Zinc</keyword>
<proteinExistence type="predicted"/>
<keyword evidence="1 4" id="KW-0489">Methyltransferase</keyword>
<name>A0A0M6YGU7_9RHOB</name>
<dbReference type="Proteomes" id="UP000049222">
    <property type="component" value="Unassembled WGS sequence"/>
</dbReference>
<evidence type="ECO:0000313" key="6">
    <source>
        <dbReference type="EMBL" id="CTQ49154.1"/>
    </source>
</evidence>
<feature type="binding site" evidence="3 4">
    <location>
        <position position="277"/>
    </location>
    <ligand>
        <name>Zn(2+)</name>
        <dbReference type="ChEBI" id="CHEBI:29105"/>
    </ligand>
</feature>
<dbReference type="PIRSF" id="PIRSF037505">
    <property type="entry name" value="Betaine_HMT"/>
    <property type="match status" value="1"/>
</dbReference>
<dbReference type="InterPro" id="IPR003726">
    <property type="entry name" value="HCY_dom"/>
</dbReference>
<keyword evidence="3 4" id="KW-0479">Metal-binding</keyword>
<dbReference type="Gene3D" id="3.20.20.330">
    <property type="entry name" value="Homocysteine-binding-like domain"/>
    <property type="match status" value="1"/>
</dbReference>
<dbReference type="PROSITE" id="PS50970">
    <property type="entry name" value="HCY"/>
    <property type="match status" value="1"/>
</dbReference>
<protein>
    <submittedName>
        <fullName evidence="6">Bifunctional homocysteine S-methyltransferase/5,10-methylenetetrahydrofolate reductase</fullName>
    </submittedName>
</protein>
<dbReference type="InterPro" id="IPR036589">
    <property type="entry name" value="HCY_dom_sf"/>
</dbReference>
<dbReference type="GO" id="GO:0009086">
    <property type="term" value="P:methionine biosynthetic process"/>
    <property type="evidence" value="ECO:0007669"/>
    <property type="project" value="InterPro"/>
</dbReference>
<feature type="binding site" evidence="3 4">
    <location>
        <position position="276"/>
    </location>
    <ligand>
        <name>Zn(2+)</name>
        <dbReference type="ChEBI" id="CHEBI:29105"/>
    </ligand>
</feature>
<dbReference type="SUPFAM" id="SSF82282">
    <property type="entry name" value="Homocysteine S-methyltransferase"/>
    <property type="match status" value="1"/>
</dbReference>
<feature type="binding site" evidence="3 4">
    <location>
        <position position="206"/>
    </location>
    <ligand>
        <name>Zn(2+)</name>
        <dbReference type="ChEBI" id="CHEBI:29105"/>
    </ligand>
</feature>
<keyword evidence="2 4" id="KW-0808">Transferase</keyword>
<dbReference type="STRING" id="420998.JDO7802_01165"/>
<dbReference type="OrthoDB" id="9803687at2"/>
<reference evidence="6 7" key="1">
    <citation type="submission" date="2015-07" db="EMBL/GenBank/DDBJ databases">
        <authorList>
            <person name="Noorani M."/>
        </authorList>
    </citation>
    <scope>NUCLEOTIDE SEQUENCE [LARGE SCALE GENOMIC DNA]</scope>
    <source>
        <strain evidence="6 7">CECT 7802</strain>
    </source>
</reference>
<dbReference type="PANTHER" id="PTHR11103:SF18">
    <property type="entry name" value="SLR1189 PROTEIN"/>
    <property type="match status" value="1"/>
</dbReference>
<dbReference type="PANTHER" id="PTHR11103">
    <property type="entry name" value="SLR1189 PROTEIN"/>
    <property type="match status" value="1"/>
</dbReference>
<organism evidence="6 7">
    <name type="scientific">Jannaschia donghaensis</name>
    <dbReference type="NCBI Taxonomy" id="420998"/>
    <lineage>
        <taxon>Bacteria</taxon>
        <taxon>Pseudomonadati</taxon>
        <taxon>Pseudomonadota</taxon>
        <taxon>Alphaproteobacteria</taxon>
        <taxon>Rhodobacterales</taxon>
        <taxon>Roseobacteraceae</taxon>
        <taxon>Jannaschia</taxon>
    </lineage>
</organism>
<dbReference type="AlphaFoldDB" id="A0A0M6YGU7"/>
<dbReference type="EMBL" id="CXSU01000011">
    <property type="protein sequence ID" value="CTQ49154.1"/>
    <property type="molecule type" value="Genomic_DNA"/>
</dbReference>
<feature type="domain" description="Hcy-binding" evidence="5">
    <location>
        <begin position="1"/>
        <end position="291"/>
    </location>
</feature>
<evidence type="ECO:0000256" key="3">
    <source>
        <dbReference type="PIRSR" id="PIRSR037505-2"/>
    </source>
</evidence>
<evidence type="ECO:0000256" key="2">
    <source>
        <dbReference type="ARBA" id="ARBA00022679"/>
    </source>
</evidence>
<gene>
    <name evidence="6" type="primary">yitJ_1</name>
    <name evidence="6" type="ORF">JDO7802_01165</name>
</gene>
<dbReference type="InterPro" id="IPR017226">
    <property type="entry name" value="BHMT-like"/>
</dbReference>
<evidence type="ECO:0000259" key="5">
    <source>
        <dbReference type="PROSITE" id="PS50970"/>
    </source>
</evidence>
<accession>A0A0M6YGU7</accession>
<dbReference type="RefSeq" id="WP_055083554.1">
    <property type="nucleotide sequence ID" value="NZ_CXSU01000011.1"/>
</dbReference>
<evidence type="ECO:0000313" key="7">
    <source>
        <dbReference type="Proteomes" id="UP000049222"/>
    </source>
</evidence>
<dbReference type="GO" id="GO:0008168">
    <property type="term" value="F:methyltransferase activity"/>
    <property type="evidence" value="ECO:0007669"/>
    <property type="project" value="UniProtKB-UniRule"/>
</dbReference>
<keyword evidence="7" id="KW-1185">Reference proteome</keyword>